<evidence type="ECO:0000313" key="9">
    <source>
        <dbReference type="Proteomes" id="UP001209878"/>
    </source>
</evidence>
<dbReference type="InterPro" id="IPR000330">
    <property type="entry name" value="SNF2_N"/>
</dbReference>
<evidence type="ECO:0000256" key="2">
    <source>
        <dbReference type="ARBA" id="ARBA00022741"/>
    </source>
</evidence>
<organism evidence="8 9">
    <name type="scientific">Ridgeia piscesae</name>
    <name type="common">Tubeworm</name>
    <dbReference type="NCBI Taxonomy" id="27915"/>
    <lineage>
        <taxon>Eukaryota</taxon>
        <taxon>Metazoa</taxon>
        <taxon>Spiralia</taxon>
        <taxon>Lophotrochozoa</taxon>
        <taxon>Annelida</taxon>
        <taxon>Polychaeta</taxon>
        <taxon>Sedentaria</taxon>
        <taxon>Canalipalpata</taxon>
        <taxon>Sabellida</taxon>
        <taxon>Siboglinidae</taxon>
        <taxon>Ridgeia</taxon>
    </lineage>
</organism>
<dbReference type="GO" id="GO:0005524">
    <property type="term" value="F:ATP binding"/>
    <property type="evidence" value="ECO:0007669"/>
    <property type="project" value="UniProtKB-UniRule"/>
</dbReference>
<comment type="function">
    <text evidence="6">ATPase component of the INO80 complex which remodels chromatin by shifting nucleosomes and is involved in DNA repair.</text>
</comment>
<keyword evidence="6" id="KW-0227">DNA damage</keyword>
<dbReference type="EMBL" id="JAODUO010000224">
    <property type="protein sequence ID" value="KAK2185752.1"/>
    <property type="molecule type" value="Genomic_DNA"/>
</dbReference>
<comment type="similarity">
    <text evidence="6">Belongs to the SNF2/RAD54 helicase family.</text>
</comment>
<dbReference type="Gene3D" id="3.40.50.10810">
    <property type="entry name" value="Tandem AAA-ATPase domain"/>
    <property type="match status" value="2"/>
</dbReference>
<dbReference type="PANTHER" id="PTHR45685">
    <property type="entry name" value="HELICASE SRCAP-RELATED"/>
    <property type="match status" value="1"/>
</dbReference>
<keyword evidence="6" id="KW-0234">DNA repair</keyword>
<name>A0AAD9P096_RIDPI</name>
<gene>
    <name evidence="8" type="ORF">NP493_223g02013</name>
</gene>
<dbReference type="GO" id="GO:0016887">
    <property type="term" value="F:ATP hydrolysis activity"/>
    <property type="evidence" value="ECO:0007669"/>
    <property type="project" value="TreeGrafter"/>
</dbReference>
<dbReference type="GO" id="GO:0031011">
    <property type="term" value="C:Ino80 complex"/>
    <property type="evidence" value="ECO:0007669"/>
    <property type="project" value="UniProtKB-UniRule"/>
</dbReference>
<dbReference type="InterPro" id="IPR027417">
    <property type="entry name" value="P-loop_NTPase"/>
</dbReference>
<protein>
    <recommendedName>
        <fullName evidence="6">Chromatin-remodeling ATPase INO80</fullName>
        <ecNumber evidence="6">3.6.4.-</ecNumber>
    </recommendedName>
</protein>
<evidence type="ECO:0000256" key="4">
    <source>
        <dbReference type="ARBA" id="ARBA00023125"/>
    </source>
</evidence>
<dbReference type="AlphaFoldDB" id="A0AAD9P096"/>
<dbReference type="EC" id="3.6.4.-" evidence="6"/>
<evidence type="ECO:0000313" key="8">
    <source>
        <dbReference type="EMBL" id="KAK2185752.1"/>
    </source>
</evidence>
<dbReference type="GO" id="GO:0003677">
    <property type="term" value="F:DNA binding"/>
    <property type="evidence" value="ECO:0007669"/>
    <property type="project" value="UniProtKB-UniRule"/>
</dbReference>
<evidence type="ECO:0000256" key="5">
    <source>
        <dbReference type="ARBA" id="ARBA00023242"/>
    </source>
</evidence>
<proteinExistence type="inferred from homology"/>
<reference evidence="8" key="1">
    <citation type="journal article" date="2023" name="Mol. Biol. Evol.">
        <title>Third-Generation Sequencing Reveals the Adaptive Role of the Epigenome in Three Deep-Sea Polychaetes.</title>
        <authorList>
            <person name="Perez M."/>
            <person name="Aroh O."/>
            <person name="Sun Y."/>
            <person name="Lan Y."/>
            <person name="Juniper S.K."/>
            <person name="Young C.R."/>
            <person name="Angers B."/>
            <person name="Qian P.Y."/>
        </authorList>
    </citation>
    <scope>NUCLEOTIDE SEQUENCE</scope>
    <source>
        <strain evidence="8">R07B-5</strain>
    </source>
</reference>
<accession>A0AAD9P096</accession>
<evidence type="ECO:0000256" key="3">
    <source>
        <dbReference type="ARBA" id="ARBA00022840"/>
    </source>
</evidence>
<dbReference type="SMART" id="SM00487">
    <property type="entry name" value="DEXDc"/>
    <property type="match status" value="1"/>
</dbReference>
<dbReference type="SUPFAM" id="SSF52540">
    <property type="entry name" value="P-loop containing nucleoside triphosphate hydrolases"/>
    <property type="match status" value="1"/>
</dbReference>
<comment type="subcellular location">
    <subcellularLocation>
        <location evidence="1 6">Nucleus</location>
    </subcellularLocation>
</comment>
<evidence type="ECO:0000256" key="6">
    <source>
        <dbReference type="RuleBase" id="RU368001"/>
    </source>
</evidence>
<comment type="catalytic activity">
    <reaction evidence="6">
        <text>ATP + H2O = ADP + phosphate + H(+)</text>
        <dbReference type="Rhea" id="RHEA:13065"/>
        <dbReference type="ChEBI" id="CHEBI:15377"/>
        <dbReference type="ChEBI" id="CHEBI:15378"/>
        <dbReference type="ChEBI" id="CHEBI:30616"/>
        <dbReference type="ChEBI" id="CHEBI:43474"/>
        <dbReference type="ChEBI" id="CHEBI:456216"/>
    </reaction>
</comment>
<feature type="domain" description="Helicase ATP-binding" evidence="7">
    <location>
        <begin position="147"/>
        <end position="286"/>
    </location>
</feature>
<keyword evidence="2" id="KW-0547">Nucleotide-binding</keyword>
<keyword evidence="6" id="KW-0378">Hydrolase</keyword>
<dbReference type="GO" id="GO:0006281">
    <property type="term" value="P:DNA repair"/>
    <property type="evidence" value="ECO:0007669"/>
    <property type="project" value="UniProtKB-UniRule"/>
</dbReference>
<dbReference type="Proteomes" id="UP001209878">
    <property type="component" value="Unassembled WGS sequence"/>
</dbReference>
<dbReference type="PROSITE" id="PS51192">
    <property type="entry name" value="HELICASE_ATP_BIND_1"/>
    <property type="match status" value="1"/>
</dbReference>
<keyword evidence="4 6" id="KW-0238">DNA-binding</keyword>
<dbReference type="GO" id="GO:0042393">
    <property type="term" value="F:histone binding"/>
    <property type="evidence" value="ECO:0007669"/>
    <property type="project" value="TreeGrafter"/>
</dbReference>
<keyword evidence="3 6" id="KW-0067">ATP-binding</keyword>
<dbReference type="PANTHER" id="PTHR45685:SF2">
    <property type="entry name" value="CHROMATIN-REMODELING ATPASE INO80"/>
    <property type="match status" value="1"/>
</dbReference>
<dbReference type="Pfam" id="PF00176">
    <property type="entry name" value="SNF2-rel_dom"/>
    <property type="match status" value="2"/>
</dbReference>
<comment type="domain">
    <text evidence="6">The DBINO region is involved in binding to DNA.</text>
</comment>
<dbReference type="InterPro" id="IPR038718">
    <property type="entry name" value="SNF2-like_sf"/>
</dbReference>
<sequence>MCVSPSPVCSPSPVLSVPHPVCQSLSSCVSVPLPCVSVPLPCVSVPLPCVSVPLPCVSVPLPCVSVPLPCVSVPHPCVSVPSPVCVCQSLSRVCQSLSLVCQSLSRVCQSLTHVCQSLSRVCQSLSRVCRSLSHVLFCVLQGMNWLANLYDQGINGILADEMGLGKTVQSIALLGYLAEVVPYWGNTQDRKVLRKFWNPELIHTEDASFHVVVTSYQLIIQDVKYFQRIRWHYMILDEAQAIKSTSSARWKILLDFNCRNRLLLTGTPIQNTMAELWALLHFIMPTLFDSHDEFNEWFSKDIENFAEKQSGLDEDQLSRLHMILKPFMLRRVKKDVENELSDKIQILIYCPLTIRQRLLYQAVKNKISIEDLLQSSTPSNSTQAQTSTSSLMNLVMQFRKVSRCTEVRLLDSNLCSKRHLVFNRFYIHNEAHVHRSLFPQSCIDMSASVNSEFSFTRFINCSPGELMSVMLDGLLVRYSTFYAHLSICFA</sequence>
<dbReference type="InterPro" id="IPR014001">
    <property type="entry name" value="Helicase_ATP-bd"/>
</dbReference>
<evidence type="ECO:0000259" key="7">
    <source>
        <dbReference type="PROSITE" id="PS51192"/>
    </source>
</evidence>
<keyword evidence="5" id="KW-0539">Nucleus</keyword>
<comment type="subunit">
    <text evidence="6">Component of the INO80 chromatin-remodeling complex.</text>
</comment>
<evidence type="ECO:0000256" key="1">
    <source>
        <dbReference type="ARBA" id="ARBA00004123"/>
    </source>
</evidence>
<keyword evidence="9" id="KW-1185">Reference proteome</keyword>
<comment type="caution">
    <text evidence="8">The sequence shown here is derived from an EMBL/GenBank/DDBJ whole genome shotgun (WGS) entry which is preliminary data.</text>
</comment>
<dbReference type="GO" id="GO:0006338">
    <property type="term" value="P:chromatin remodeling"/>
    <property type="evidence" value="ECO:0007669"/>
    <property type="project" value="UniProtKB-UniRule"/>
</dbReference>
<dbReference type="InterPro" id="IPR050520">
    <property type="entry name" value="INO80/SWR1_helicase"/>
</dbReference>